<protein>
    <submittedName>
        <fullName evidence="3">DUF1640 domain-containing protein</fullName>
    </submittedName>
</protein>
<dbReference type="Gene3D" id="1.20.5.340">
    <property type="match status" value="1"/>
</dbReference>
<comment type="caution">
    <text evidence="3">The sequence shown here is derived from an EMBL/GenBank/DDBJ whole genome shotgun (WGS) entry which is preliminary data.</text>
</comment>
<evidence type="ECO:0000256" key="2">
    <source>
        <dbReference type="SAM" id="Phobius"/>
    </source>
</evidence>
<organism evidence="3 4">
    <name type="scientific">Candidatus Methylumidiphilus alinenensis</name>
    <dbReference type="NCBI Taxonomy" id="2202197"/>
    <lineage>
        <taxon>Bacteria</taxon>
        <taxon>Pseudomonadati</taxon>
        <taxon>Pseudomonadota</taxon>
        <taxon>Gammaproteobacteria</taxon>
        <taxon>Methylococcales</taxon>
        <taxon>Candidatus Methylumidiphilus</taxon>
    </lineage>
</organism>
<name>A0A2W4SME2_9GAMM</name>
<keyword evidence="2" id="KW-1133">Transmembrane helix</keyword>
<dbReference type="Proteomes" id="UP000249396">
    <property type="component" value="Unassembled WGS sequence"/>
</dbReference>
<evidence type="ECO:0000313" key="3">
    <source>
        <dbReference type="EMBL" id="PZN76450.1"/>
    </source>
</evidence>
<feature type="coiled-coil region" evidence="1">
    <location>
        <begin position="26"/>
        <end position="66"/>
    </location>
</feature>
<accession>A0A2W4SME2</accession>
<evidence type="ECO:0000313" key="4">
    <source>
        <dbReference type="Proteomes" id="UP000249396"/>
    </source>
</evidence>
<dbReference type="EMBL" id="QJPH01000359">
    <property type="protein sequence ID" value="PZN76450.1"/>
    <property type="molecule type" value="Genomic_DNA"/>
</dbReference>
<sequence>MATIAFDTLKYSKRLKDAGVSDKQAEAEAEALAEVLEVNLKDLSTKDDLTREVDLLRRDMREMELRIVIKLGALMAFSIGIVATLVKLL</sequence>
<feature type="transmembrane region" description="Helical" evidence="2">
    <location>
        <begin position="67"/>
        <end position="86"/>
    </location>
</feature>
<keyword evidence="2" id="KW-0812">Transmembrane</keyword>
<evidence type="ECO:0000256" key="1">
    <source>
        <dbReference type="SAM" id="Coils"/>
    </source>
</evidence>
<proteinExistence type="predicted"/>
<reference evidence="3 4" key="1">
    <citation type="journal article" date="2018" name="Aquat. Microb. Ecol.">
        <title>Gammaproteobacterial methanotrophs dominate.</title>
        <authorList>
            <person name="Rissanen A.J."/>
            <person name="Saarenheimo J."/>
            <person name="Tiirola M."/>
            <person name="Peura S."/>
            <person name="Aalto S.L."/>
            <person name="Karvinen A."/>
            <person name="Nykanen H."/>
        </authorList>
    </citation>
    <scope>NUCLEOTIDE SEQUENCE [LARGE SCALE GENOMIC DNA]</scope>
    <source>
        <strain evidence="3">AMbin10</strain>
    </source>
</reference>
<dbReference type="AlphaFoldDB" id="A0A2W4SME2"/>
<keyword evidence="1" id="KW-0175">Coiled coil</keyword>
<keyword evidence="2" id="KW-0472">Membrane</keyword>
<gene>
    <name evidence="3" type="ORF">DM484_16580</name>
</gene>